<keyword evidence="1" id="KW-0175">Coiled coil</keyword>
<protein>
    <submittedName>
        <fullName evidence="3">Uncharacterized protein</fullName>
    </submittedName>
</protein>
<evidence type="ECO:0000256" key="2">
    <source>
        <dbReference type="SAM" id="MobiDB-lite"/>
    </source>
</evidence>
<dbReference type="AlphaFoldDB" id="A0A974HE34"/>
<feature type="compositionally biased region" description="Basic residues" evidence="2">
    <location>
        <begin position="1"/>
        <end position="10"/>
    </location>
</feature>
<dbReference type="EMBL" id="CM004477">
    <property type="protein sequence ID" value="OCT74570.1"/>
    <property type="molecule type" value="Genomic_DNA"/>
</dbReference>
<dbReference type="InterPro" id="IPR004244">
    <property type="entry name" value="Transposase_22"/>
</dbReference>
<reference evidence="4" key="1">
    <citation type="journal article" date="2016" name="Nature">
        <title>Genome evolution in the allotetraploid frog Xenopus laevis.</title>
        <authorList>
            <person name="Session A.M."/>
            <person name="Uno Y."/>
            <person name="Kwon T."/>
            <person name="Chapman J.A."/>
            <person name="Toyoda A."/>
            <person name="Takahashi S."/>
            <person name="Fukui A."/>
            <person name="Hikosaka A."/>
            <person name="Suzuki A."/>
            <person name="Kondo M."/>
            <person name="van Heeringen S.J."/>
            <person name="Quigley I."/>
            <person name="Heinz S."/>
            <person name="Ogino H."/>
            <person name="Ochi H."/>
            <person name="Hellsten U."/>
            <person name="Lyons J.B."/>
            <person name="Simakov O."/>
            <person name="Putnam N."/>
            <person name="Stites J."/>
            <person name="Kuroki Y."/>
            <person name="Tanaka T."/>
            <person name="Michiue T."/>
            <person name="Watanabe M."/>
            <person name="Bogdanovic O."/>
            <person name="Lister R."/>
            <person name="Georgiou G."/>
            <person name="Paranjpe S.S."/>
            <person name="van Kruijsbergen I."/>
            <person name="Shu S."/>
            <person name="Carlson J."/>
            <person name="Kinoshita T."/>
            <person name="Ohta Y."/>
            <person name="Mawaribuchi S."/>
            <person name="Jenkins J."/>
            <person name="Grimwood J."/>
            <person name="Schmutz J."/>
            <person name="Mitros T."/>
            <person name="Mozaffari S.V."/>
            <person name="Suzuki Y."/>
            <person name="Haramoto Y."/>
            <person name="Yamamoto T.S."/>
            <person name="Takagi C."/>
            <person name="Heald R."/>
            <person name="Miller K."/>
            <person name="Haudenschild C."/>
            <person name="Kitzman J."/>
            <person name="Nakayama T."/>
            <person name="Izutsu Y."/>
            <person name="Robert J."/>
            <person name="Fortriede J."/>
            <person name="Burns K."/>
            <person name="Lotay V."/>
            <person name="Karimi K."/>
            <person name="Yasuoka Y."/>
            <person name="Dichmann D.S."/>
            <person name="Flajnik M.F."/>
            <person name="Houston D.W."/>
            <person name="Shendure J."/>
            <person name="DuPasquier L."/>
            <person name="Vize P.D."/>
            <person name="Zorn A.M."/>
            <person name="Ito M."/>
            <person name="Marcotte E.M."/>
            <person name="Wallingford J.B."/>
            <person name="Ito Y."/>
            <person name="Asashima M."/>
            <person name="Ueno N."/>
            <person name="Matsuda Y."/>
            <person name="Veenstra G.J."/>
            <person name="Fujiyama A."/>
            <person name="Harland R.M."/>
            <person name="Taira M."/>
            <person name="Rokhsar D.S."/>
        </authorList>
    </citation>
    <scope>NUCLEOTIDE SEQUENCE [LARGE SCALE GENOMIC DNA]</scope>
    <source>
        <strain evidence="4">J</strain>
    </source>
</reference>
<dbReference type="Gene3D" id="3.30.70.1820">
    <property type="entry name" value="L1 transposable element, RRM domain"/>
    <property type="match status" value="1"/>
</dbReference>
<dbReference type="InterPro" id="IPR042566">
    <property type="entry name" value="L1_C"/>
</dbReference>
<evidence type="ECO:0000313" key="3">
    <source>
        <dbReference type="EMBL" id="OCT74570.1"/>
    </source>
</evidence>
<accession>A0A974HE34</accession>
<dbReference type="PANTHER" id="PTHR11505">
    <property type="entry name" value="L1 TRANSPOSABLE ELEMENT-RELATED"/>
    <property type="match status" value="1"/>
</dbReference>
<feature type="coiled-coil region" evidence="1">
    <location>
        <begin position="69"/>
        <end position="128"/>
    </location>
</feature>
<evidence type="ECO:0000256" key="1">
    <source>
        <dbReference type="SAM" id="Coils"/>
    </source>
</evidence>
<sequence>MAPPASKKKQQPQTPPMFQRHTTDGLWPPSLSPCGERAGDSEPGAASAELQAALCEVRNLFKTELTAAVAEFMRHIKELGERVDHLERRSNIHTTALQEDQKQLTLCQQQLEAKIEDLENRSRRGNLRVRGVPKTVIDLHQLMRGRPRDPNSPRDIILKFHHVETRDLVLQAASTIAKDKLPHQMQLYADLAPATLQKRRMMKPITTRLVSQGVKYIWGYSFSLQFTWKGKHQAITTPEAGLILLDKTGANSDSERNSKISLRPDPDWTQDKSIK</sequence>
<dbReference type="Proteomes" id="UP000694892">
    <property type="component" value="Chromosome 6S"/>
</dbReference>
<gene>
    <name evidence="3" type="ORF">XELAEV_18033555mg</name>
</gene>
<feature type="region of interest" description="Disordered" evidence="2">
    <location>
        <begin position="249"/>
        <end position="275"/>
    </location>
</feature>
<feature type="region of interest" description="Disordered" evidence="2">
    <location>
        <begin position="1"/>
        <end position="45"/>
    </location>
</feature>
<name>A0A974HE34_XENLA</name>
<organism evidence="3 4">
    <name type="scientific">Xenopus laevis</name>
    <name type="common">African clawed frog</name>
    <dbReference type="NCBI Taxonomy" id="8355"/>
    <lineage>
        <taxon>Eukaryota</taxon>
        <taxon>Metazoa</taxon>
        <taxon>Chordata</taxon>
        <taxon>Craniata</taxon>
        <taxon>Vertebrata</taxon>
        <taxon>Euteleostomi</taxon>
        <taxon>Amphibia</taxon>
        <taxon>Batrachia</taxon>
        <taxon>Anura</taxon>
        <taxon>Pipoidea</taxon>
        <taxon>Pipidae</taxon>
        <taxon>Xenopodinae</taxon>
        <taxon>Xenopus</taxon>
        <taxon>Xenopus</taxon>
    </lineage>
</organism>
<dbReference type="Gene3D" id="3.30.250.20">
    <property type="entry name" value="L1 transposable element, C-terminal domain"/>
    <property type="match status" value="1"/>
</dbReference>
<feature type="compositionally biased region" description="Basic and acidic residues" evidence="2">
    <location>
        <begin position="253"/>
        <end position="275"/>
    </location>
</feature>
<proteinExistence type="predicted"/>
<evidence type="ECO:0000313" key="4">
    <source>
        <dbReference type="Proteomes" id="UP000694892"/>
    </source>
</evidence>